<evidence type="ECO:0000256" key="6">
    <source>
        <dbReference type="SAM" id="MobiDB-lite"/>
    </source>
</evidence>
<evidence type="ECO:0000256" key="5">
    <source>
        <dbReference type="PROSITE-ProRule" id="PRU00283"/>
    </source>
</evidence>
<reference evidence="8 9" key="1">
    <citation type="submission" date="2021-06" db="EMBL/GenBank/DDBJ databases">
        <title>Caerostris extrusa draft genome.</title>
        <authorList>
            <person name="Kono N."/>
            <person name="Arakawa K."/>
        </authorList>
    </citation>
    <scope>NUCLEOTIDE SEQUENCE [LARGE SCALE GENOMIC DNA]</scope>
</reference>
<dbReference type="Proteomes" id="UP001054945">
    <property type="component" value="Unassembled WGS sequence"/>
</dbReference>
<dbReference type="Gene3D" id="3.40.850.10">
    <property type="entry name" value="Kinesin motor domain"/>
    <property type="match status" value="1"/>
</dbReference>
<dbReference type="InterPro" id="IPR027640">
    <property type="entry name" value="Kinesin-like_fam"/>
</dbReference>
<keyword evidence="4" id="KW-0963">Cytoplasm</keyword>
<keyword evidence="5" id="KW-0505">Motor protein</keyword>
<keyword evidence="2 5" id="KW-0547">Nucleotide-binding</keyword>
<dbReference type="EMBL" id="BPLR01009459">
    <property type="protein sequence ID" value="GIY32116.1"/>
    <property type="molecule type" value="Genomic_DNA"/>
</dbReference>
<protein>
    <submittedName>
        <fullName evidence="8">Kinesin-like protein KIF26B</fullName>
    </submittedName>
</protein>
<organism evidence="8 9">
    <name type="scientific">Caerostris extrusa</name>
    <name type="common">Bark spider</name>
    <name type="synonym">Caerostris bankana</name>
    <dbReference type="NCBI Taxonomy" id="172846"/>
    <lineage>
        <taxon>Eukaryota</taxon>
        <taxon>Metazoa</taxon>
        <taxon>Ecdysozoa</taxon>
        <taxon>Arthropoda</taxon>
        <taxon>Chelicerata</taxon>
        <taxon>Arachnida</taxon>
        <taxon>Araneae</taxon>
        <taxon>Araneomorphae</taxon>
        <taxon>Entelegynae</taxon>
        <taxon>Araneoidea</taxon>
        <taxon>Araneidae</taxon>
        <taxon>Caerostris</taxon>
    </lineage>
</organism>
<evidence type="ECO:0000259" key="7">
    <source>
        <dbReference type="PROSITE" id="PS50067"/>
    </source>
</evidence>
<keyword evidence="4" id="KW-0206">Cytoskeleton</keyword>
<comment type="caution">
    <text evidence="8">The sequence shown here is derived from an EMBL/GenBank/DDBJ whole genome shotgun (WGS) entry which is preliminary data.</text>
</comment>
<evidence type="ECO:0000256" key="2">
    <source>
        <dbReference type="ARBA" id="ARBA00022741"/>
    </source>
</evidence>
<feature type="region of interest" description="Disordered" evidence="6">
    <location>
        <begin position="13"/>
        <end position="44"/>
    </location>
</feature>
<comment type="similarity">
    <text evidence="5">Belongs to the TRAFAC class myosin-kinesin ATPase superfamily. Kinesin family.</text>
</comment>
<name>A0AAV4SG04_CAEEX</name>
<dbReference type="GO" id="GO:0008017">
    <property type="term" value="F:microtubule binding"/>
    <property type="evidence" value="ECO:0007669"/>
    <property type="project" value="InterPro"/>
</dbReference>
<evidence type="ECO:0000256" key="4">
    <source>
        <dbReference type="ARBA" id="ARBA00023212"/>
    </source>
</evidence>
<accession>A0AAV4SG04</accession>
<dbReference type="GO" id="GO:0007018">
    <property type="term" value="P:microtubule-based movement"/>
    <property type="evidence" value="ECO:0007669"/>
    <property type="project" value="InterPro"/>
</dbReference>
<dbReference type="InterPro" id="IPR027417">
    <property type="entry name" value="P-loop_NTPase"/>
</dbReference>
<evidence type="ECO:0000313" key="8">
    <source>
        <dbReference type="EMBL" id="GIY32116.1"/>
    </source>
</evidence>
<dbReference type="PROSITE" id="PS50067">
    <property type="entry name" value="KINESIN_MOTOR_2"/>
    <property type="match status" value="1"/>
</dbReference>
<dbReference type="InterPro" id="IPR001752">
    <property type="entry name" value="Kinesin_motor_dom"/>
</dbReference>
<dbReference type="SUPFAM" id="SSF52540">
    <property type="entry name" value="P-loop containing nucleoside triphosphate hydrolases"/>
    <property type="match status" value="1"/>
</dbReference>
<sequence>MCTLQGCPAAEPLRQEEEARPRKTCVPDQLQGHHQDAPAPVPPGLLRITGRKEVTGVGKVAGPVLDICEGDAPHVPVCRRGRGGGVLHDRGQSEEAGHALRPHGVRRTGHFGREARGVAAPKMFAFDAIFSPDDNQAEVCSSSLCDVITSVVGGSDGCLFVYGHSKLGKTNTMIGNSNSVQELGVIPSAIWWLFRAINEHKHRTGARFSVRVSAVEVSGKVEELRDLLADYAAGTEGSGSAP</sequence>
<dbReference type="GO" id="GO:0003777">
    <property type="term" value="F:microtubule motor activity"/>
    <property type="evidence" value="ECO:0007669"/>
    <property type="project" value="InterPro"/>
</dbReference>
<dbReference type="GO" id="GO:0015630">
    <property type="term" value="C:microtubule cytoskeleton"/>
    <property type="evidence" value="ECO:0007669"/>
    <property type="project" value="UniProtKB-ARBA"/>
</dbReference>
<dbReference type="GO" id="GO:0005524">
    <property type="term" value="F:ATP binding"/>
    <property type="evidence" value="ECO:0007669"/>
    <property type="project" value="UniProtKB-UniRule"/>
</dbReference>
<dbReference type="AlphaFoldDB" id="A0AAV4SG04"/>
<dbReference type="InterPro" id="IPR036961">
    <property type="entry name" value="Kinesin_motor_dom_sf"/>
</dbReference>
<feature type="binding site" evidence="5">
    <location>
        <begin position="163"/>
        <end position="170"/>
    </location>
    <ligand>
        <name>ATP</name>
        <dbReference type="ChEBI" id="CHEBI:30616"/>
    </ligand>
</feature>
<keyword evidence="3 5" id="KW-0067">ATP-binding</keyword>
<dbReference type="PANTHER" id="PTHR21608">
    <property type="entry name" value="KINESIN-LIKE PROTEIN CG14535"/>
    <property type="match status" value="1"/>
</dbReference>
<evidence type="ECO:0000256" key="1">
    <source>
        <dbReference type="ARBA" id="ARBA00004245"/>
    </source>
</evidence>
<dbReference type="PANTHER" id="PTHR21608:SF7">
    <property type="entry name" value="KINESIN-LIKE PROTEIN CG14535"/>
    <property type="match status" value="1"/>
</dbReference>
<proteinExistence type="inferred from homology"/>
<comment type="subcellular location">
    <subcellularLocation>
        <location evidence="1">Cytoplasm</location>
        <location evidence="1">Cytoskeleton</location>
    </subcellularLocation>
</comment>
<feature type="domain" description="Kinesin motor" evidence="7">
    <location>
        <begin position="74"/>
        <end position="242"/>
    </location>
</feature>
<gene>
    <name evidence="8" type="primary">Kif26b</name>
    <name evidence="8" type="ORF">CEXT_667821</name>
</gene>
<evidence type="ECO:0000256" key="3">
    <source>
        <dbReference type="ARBA" id="ARBA00022840"/>
    </source>
</evidence>
<dbReference type="Pfam" id="PF00225">
    <property type="entry name" value="Kinesin"/>
    <property type="match status" value="1"/>
</dbReference>
<evidence type="ECO:0000313" key="9">
    <source>
        <dbReference type="Proteomes" id="UP001054945"/>
    </source>
</evidence>
<keyword evidence="9" id="KW-1185">Reference proteome</keyword>